<comment type="cofactor">
    <cofactor evidence="1">
        <name>Mg(2+)</name>
        <dbReference type="ChEBI" id="CHEBI:18420"/>
    </cofactor>
</comment>
<keyword evidence="6" id="KW-1185">Reference proteome</keyword>
<dbReference type="InterPro" id="IPR029017">
    <property type="entry name" value="Enolase-like_N"/>
</dbReference>
<evidence type="ECO:0000256" key="1">
    <source>
        <dbReference type="ARBA" id="ARBA00001946"/>
    </source>
</evidence>
<keyword evidence="3" id="KW-0460">Magnesium</keyword>
<gene>
    <name evidence="5" type="ORF">ACFQNG_03650</name>
</gene>
<dbReference type="SMART" id="SM00922">
    <property type="entry name" value="MR_MLE"/>
    <property type="match status" value="1"/>
</dbReference>
<name>A0ABW2RGY7_9BACL</name>
<proteinExistence type="predicted"/>
<evidence type="ECO:0000256" key="2">
    <source>
        <dbReference type="ARBA" id="ARBA00022723"/>
    </source>
</evidence>
<dbReference type="SFLD" id="SFLDS00001">
    <property type="entry name" value="Enolase"/>
    <property type="match status" value="1"/>
</dbReference>
<protein>
    <submittedName>
        <fullName evidence="5">Mandelate racemase/muconate lactonizing enzyme family protein</fullName>
    </submittedName>
</protein>
<dbReference type="RefSeq" id="WP_379863501.1">
    <property type="nucleotide sequence ID" value="NZ_JBHTBW010000007.1"/>
</dbReference>
<dbReference type="Pfam" id="PF02746">
    <property type="entry name" value="MR_MLE_N"/>
    <property type="match status" value="1"/>
</dbReference>
<reference evidence="6" key="1">
    <citation type="journal article" date="2019" name="Int. J. Syst. Evol. Microbiol.">
        <title>The Global Catalogue of Microorganisms (GCM) 10K type strain sequencing project: providing services to taxonomists for standard genome sequencing and annotation.</title>
        <authorList>
            <consortium name="The Broad Institute Genomics Platform"/>
            <consortium name="The Broad Institute Genome Sequencing Center for Infectious Disease"/>
            <person name="Wu L."/>
            <person name="Ma J."/>
        </authorList>
    </citation>
    <scope>NUCLEOTIDE SEQUENCE [LARGE SCALE GENOMIC DNA]</scope>
    <source>
        <strain evidence="6">CGMCC 1.12942</strain>
    </source>
</reference>
<dbReference type="SUPFAM" id="SSF54826">
    <property type="entry name" value="Enolase N-terminal domain-like"/>
    <property type="match status" value="1"/>
</dbReference>
<dbReference type="Gene3D" id="3.20.20.120">
    <property type="entry name" value="Enolase-like C-terminal domain"/>
    <property type="match status" value="1"/>
</dbReference>
<dbReference type="InterPro" id="IPR046945">
    <property type="entry name" value="RHMD-like"/>
</dbReference>
<dbReference type="InterPro" id="IPR029065">
    <property type="entry name" value="Enolase_C-like"/>
</dbReference>
<evidence type="ECO:0000256" key="3">
    <source>
        <dbReference type="ARBA" id="ARBA00022842"/>
    </source>
</evidence>
<dbReference type="Proteomes" id="UP001596500">
    <property type="component" value="Unassembled WGS sequence"/>
</dbReference>
<sequence length="372" mass="42559">MLIQQVDLFPLYYPLAEPYGDANGYKGYRTCFLIQIRTQSGLEGWGECVDWLPTLEKGFRQRIIPFLLGKKATDRTHLISTIQRWHNRSATAVSMALTEILARHANCSVCDLWGGRLRKHVPVYASFQSYTERPDWISHSLQQVDQIISTGFTAIKVKVGGKPFQEDQQHISRMLRLLDGQIKLAIDANQSYDPATALKWNSLFRQYDQWLWFEEPLPFNHLSAYAFLRSRSDIPVAGGENKQQPLDFLTLMQKELLDIIQPDPMHLGGIEAYRDTLQLARHHGVRVSPHTYDGFLARWYAILAHCCLPAWSKMAGEEMEPVEWDVMTNPFQSLLSVRPVNGLVTIPEGSGIGVEWDLERLESLLWDGTPYA</sequence>
<evidence type="ECO:0000313" key="6">
    <source>
        <dbReference type="Proteomes" id="UP001596500"/>
    </source>
</evidence>
<dbReference type="PANTHER" id="PTHR13794">
    <property type="entry name" value="ENOLASE SUPERFAMILY, MANDELATE RACEMASE"/>
    <property type="match status" value="1"/>
</dbReference>
<dbReference type="EMBL" id="JBHTBW010000007">
    <property type="protein sequence ID" value="MFC7440259.1"/>
    <property type="molecule type" value="Genomic_DNA"/>
</dbReference>
<dbReference type="Gene3D" id="3.30.390.10">
    <property type="entry name" value="Enolase-like, N-terminal domain"/>
    <property type="match status" value="1"/>
</dbReference>
<dbReference type="InterPro" id="IPR013342">
    <property type="entry name" value="Mandelate_racemase_C"/>
</dbReference>
<dbReference type="SFLD" id="SFLDG00179">
    <property type="entry name" value="mandelate_racemase"/>
    <property type="match status" value="1"/>
</dbReference>
<dbReference type="InterPro" id="IPR013341">
    <property type="entry name" value="Mandelate_racemase_N_dom"/>
</dbReference>
<dbReference type="SUPFAM" id="SSF51604">
    <property type="entry name" value="Enolase C-terminal domain-like"/>
    <property type="match status" value="1"/>
</dbReference>
<accession>A0ABW2RGY7</accession>
<organism evidence="5 6">
    <name type="scientific">Laceyella putida</name>
    <dbReference type="NCBI Taxonomy" id="110101"/>
    <lineage>
        <taxon>Bacteria</taxon>
        <taxon>Bacillati</taxon>
        <taxon>Bacillota</taxon>
        <taxon>Bacilli</taxon>
        <taxon>Bacillales</taxon>
        <taxon>Thermoactinomycetaceae</taxon>
        <taxon>Laceyella</taxon>
    </lineage>
</organism>
<feature type="domain" description="Mandelate racemase/muconate lactonizing enzyme C-terminal" evidence="4">
    <location>
        <begin position="137"/>
        <end position="235"/>
    </location>
</feature>
<evidence type="ECO:0000313" key="5">
    <source>
        <dbReference type="EMBL" id="MFC7440259.1"/>
    </source>
</evidence>
<dbReference type="Pfam" id="PF13378">
    <property type="entry name" value="MR_MLE_C"/>
    <property type="match status" value="1"/>
</dbReference>
<comment type="caution">
    <text evidence="5">The sequence shown here is derived from an EMBL/GenBank/DDBJ whole genome shotgun (WGS) entry which is preliminary data.</text>
</comment>
<dbReference type="PANTHER" id="PTHR13794:SF58">
    <property type="entry name" value="MITOCHONDRIAL ENOLASE SUPERFAMILY MEMBER 1"/>
    <property type="match status" value="1"/>
</dbReference>
<dbReference type="CDD" id="cd03316">
    <property type="entry name" value="MR_like"/>
    <property type="match status" value="1"/>
</dbReference>
<dbReference type="InterPro" id="IPR036849">
    <property type="entry name" value="Enolase-like_C_sf"/>
</dbReference>
<evidence type="ECO:0000259" key="4">
    <source>
        <dbReference type="SMART" id="SM00922"/>
    </source>
</evidence>
<keyword evidence="2" id="KW-0479">Metal-binding</keyword>